<dbReference type="PANTHER" id="PTHR44196">
    <property type="entry name" value="DEHYDROGENASE/REDUCTASE SDR FAMILY MEMBER 7B"/>
    <property type="match status" value="1"/>
</dbReference>
<sequence length="259" mass="27521">MATALVTGGTSGIGAEFARQLASRGWDLVLVARDLSRLDATAAELRGLGRRVEVLSADLGDRADVDRVAARLEDPAQPIDLLVNNAGFGVHTPLTSTDVAAHDAAFEVMCRAVLVLSGAGARAMRLRGRGRVIIVSSTAGYMTMGGYSAVKAWATSFSESLSVELKGTGVGVTALLPGWVRTEFHQRAGIRSSSIPNAMWLSAEHLVAACLRDVDKGKVISMPTVRYRVLFWLVRHAPRSAVRAASGAISSSRRKPVEQ</sequence>
<evidence type="ECO:0000259" key="4">
    <source>
        <dbReference type="SMART" id="SM00822"/>
    </source>
</evidence>
<dbReference type="GO" id="GO:0016020">
    <property type="term" value="C:membrane"/>
    <property type="evidence" value="ECO:0007669"/>
    <property type="project" value="TreeGrafter"/>
</dbReference>
<accession>A0A7W3JFL4</accession>
<evidence type="ECO:0000313" key="6">
    <source>
        <dbReference type="EMBL" id="MBA8811956.1"/>
    </source>
</evidence>
<dbReference type="AlphaFoldDB" id="A0A7W3JFL4"/>
<reference evidence="5 7" key="1">
    <citation type="submission" date="2019-07" db="EMBL/GenBank/DDBJ databases">
        <title>Whole genome shotgun sequence of Frigoribacterium faeni NBRC 103066.</title>
        <authorList>
            <person name="Hosoyama A."/>
            <person name="Uohara A."/>
            <person name="Ohji S."/>
            <person name="Ichikawa N."/>
        </authorList>
    </citation>
    <scope>NUCLEOTIDE SEQUENCE [LARGE SCALE GENOMIC DNA]</scope>
    <source>
        <strain evidence="5 7">NBRC 103066</strain>
    </source>
</reference>
<proteinExistence type="inferred from homology"/>
<organism evidence="6 8">
    <name type="scientific">Frigoribacterium faeni</name>
    <dbReference type="NCBI Taxonomy" id="145483"/>
    <lineage>
        <taxon>Bacteria</taxon>
        <taxon>Bacillati</taxon>
        <taxon>Actinomycetota</taxon>
        <taxon>Actinomycetes</taxon>
        <taxon>Micrococcales</taxon>
        <taxon>Microbacteriaceae</taxon>
        <taxon>Frigoribacterium</taxon>
    </lineage>
</organism>
<dbReference type="PRINTS" id="PR00080">
    <property type="entry name" value="SDRFAMILY"/>
</dbReference>
<dbReference type="InterPro" id="IPR036291">
    <property type="entry name" value="NAD(P)-bd_dom_sf"/>
</dbReference>
<protein>
    <submittedName>
        <fullName evidence="5">Short-chain dehydrogenase</fullName>
    </submittedName>
</protein>
<dbReference type="EMBL" id="BJUV01000020">
    <property type="protein sequence ID" value="GEK83805.1"/>
    <property type="molecule type" value="Genomic_DNA"/>
</dbReference>
<reference evidence="6 8" key="2">
    <citation type="submission" date="2020-07" db="EMBL/GenBank/DDBJ databases">
        <title>Sequencing the genomes of 1000 actinobacteria strains.</title>
        <authorList>
            <person name="Klenk H.-P."/>
        </authorList>
    </citation>
    <scope>NUCLEOTIDE SEQUENCE [LARGE SCALE GENOMIC DNA]</scope>
    <source>
        <strain evidence="6 8">DSM 10309</strain>
    </source>
</reference>
<dbReference type="OrthoDB" id="9797538at2"/>
<dbReference type="CDD" id="cd05233">
    <property type="entry name" value="SDR_c"/>
    <property type="match status" value="1"/>
</dbReference>
<dbReference type="PANTHER" id="PTHR44196:SF2">
    <property type="entry name" value="SHORT-CHAIN DEHYDROGENASE-RELATED"/>
    <property type="match status" value="1"/>
</dbReference>
<evidence type="ECO:0000313" key="7">
    <source>
        <dbReference type="Proteomes" id="UP000321154"/>
    </source>
</evidence>
<evidence type="ECO:0000256" key="2">
    <source>
        <dbReference type="ARBA" id="ARBA00023002"/>
    </source>
</evidence>
<evidence type="ECO:0000313" key="5">
    <source>
        <dbReference type="EMBL" id="GEK83805.1"/>
    </source>
</evidence>
<dbReference type="PRINTS" id="PR00081">
    <property type="entry name" value="GDHRDH"/>
</dbReference>
<comment type="caution">
    <text evidence="6">The sequence shown here is derived from an EMBL/GenBank/DDBJ whole genome shotgun (WGS) entry which is preliminary data.</text>
</comment>
<dbReference type="PIRSF" id="PIRSF000126">
    <property type="entry name" value="11-beta-HSD1"/>
    <property type="match status" value="1"/>
</dbReference>
<evidence type="ECO:0000256" key="1">
    <source>
        <dbReference type="ARBA" id="ARBA00006484"/>
    </source>
</evidence>
<name>A0A7W3JFL4_9MICO</name>
<keyword evidence="2" id="KW-0560">Oxidoreductase</keyword>
<dbReference type="SUPFAM" id="SSF51735">
    <property type="entry name" value="NAD(P)-binding Rossmann-fold domains"/>
    <property type="match status" value="1"/>
</dbReference>
<dbReference type="InterPro" id="IPR002347">
    <property type="entry name" value="SDR_fam"/>
</dbReference>
<evidence type="ECO:0000313" key="8">
    <source>
        <dbReference type="Proteomes" id="UP000522688"/>
    </source>
</evidence>
<dbReference type="InterPro" id="IPR057326">
    <property type="entry name" value="KR_dom"/>
</dbReference>
<keyword evidence="7" id="KW-1185">Reference proteome</keyword>
<dbReference type="SMART" id="SM00822">
    <property type="entry name" value="PKS_KR"/>
    <property type="match status" value="1"/>
</dbReference>
<comment type="similarity">
    <text evidence="1 3">Belongs to the short-chain dehydrogenases/reductases (SDR) family.</text>
</comment>
<gene>
    <name evidence="6" type="ORF">FB463_000180</name>
    <name evidence="5" type="ORF">FFA01_21140</name>
</gene>
<dbReference type="Proteomes" id="UP000522688">
    <property type="component" value="Unassembled WGS sequence"/>
</dbReference>
<dbReference type="EMBL" id="JACGWW010000001">
    <property type="protein sequence ID" value="MBA8811956.1"/>
    <property type="molecule type" value="Genomic_DNA"/>
</dbReference>
<dbReference type="Proteomes" id="UP000321154">
    <property type="component" value="Unassembled WGS sequence"/>
</dbReference>
<evidence type="ECO:0000256" key="3">
    <source>
        <dbReference type="RuleBase" id="RU000363"/>
    </source>
</evidence>
<dbReference type="Gene3D" id="3.40.50.720">
    <property type="entry name" value="NAD(P)-binding Rossmann-like Domain"/>
    <property type="match status" value="1"/>
</dbReference>
<feature type="domain" description="Ketoreductase" evidence="4">
    <location>
        <begin position="2"/>
        <end position="182"/>
    </location>
</feature>
<dbReference type="RefSeq" id="WP_146855885.1">
    <property type="nucleotide sequence ID" value="NZ_BAAAHR010000005.1"/>
</dbReference>
<dbReference type="Pfam" id="PF00106">
    <property type="entry name" value="adh_short"/>
    <property type="match status" value="1"/>
</dbReference>
<dbReference type="GO" id="GO:0016491">
    <property type="term" value="F:oxidoreductase activity"/>
    <property type="evidence" value="ECO:0007669"/>
    <property type="project" value="UniProtKB-KW"/>
</dbReference>